<dbReference type="eggNOG" id="ENOG502QT79">
    <property type="taxonomic scope" value="Eukaryota"/>
</dbReference>
<evidence type="ECO:0000256" key="7">
    <source>
        <dbReference type="ARBA" id="ARBA00023163"/>
    </source>
</evidence>
<dbReference type="CDD" id="cd00067">
    <property type="entry name" value="GAL4"/>
    <property type="match status" value="1"/>
</dbReference>
<dbReference type="Gene3D" id="4.10.240.10">
    <property type="entry name" value="Zn(2)-C6 fungal-type DNA-binding domain"/>
    <property type="match status" value="1"/>
</dbReference>
<gene>
    <name evidence="11" type="ORF">PICST_66925</name>
</gene>
<evidence type="ECO:0000256" key="8">
    <source>
        <dbReference type="ARBA" id="ARBA00023242"/>
    </source>
</evidence>
<dbReference type="PROSITE" id="PS50048">
    <property type="entry name" value="ZN2_CY6_FUNGAL_2"/>
    <property type="match status" value="1"/>
</dbReference>
<dbReference type="KEGG" id="pic:PICST_66925"/>
<name>A3LP08_PICST</name>
<dbReference type="InterPro" id="IPR050797">
    <property type="entry name" value="Carb_Metab_Trans_Reg"/>
</dbReference>
<dbReference type="Pfam" id="PF00172">
    <property type="entry name" value="Zn_clus"/>
    <property type="match status" value="1"/>
</dbReference>
<dbReference type="SMART" id="SM00066">
    <property type="entry name" value="GAL4"/>
    <property type="match status" value="1"/>
</dbReference>
<dbReference type="STRING" id="322104.A3LP08"/>
<feature type="region of interest" description="Disordered" evidence="9">
    <location>
        <begin position="1006"/>
        <end position="1062"/>
    </location>
</feature>
<dbReference type="SUPFAM" id="SSF57701">
    <property type="entry name" value="Zn2/Cys6 DNA-binding domain"/>
    <property type="match status" value="1"/>
</dbReference>
<dbReference type="GO" id="GO:0008270">
    <property type="term" value="F:zinc ion binding"/>
    <property type="evidence" value="ECO:0007669"/>
    <property type="project" value="InterPro"/>
</dbReference>
<dbReference type="InterPro" id="IPR001138">
    <property type="entry name" value="Zn2Cys6_DnaBD"/>
</dbReference>
<keyword evidence="3" id="KW-0479">Metal-binding</keyword>
<reference evidence="11 12" key="1">
    <citation type="journal article" date="2007" name="Nat. Biotechnol.">
        <title>Genome sequence of the lignocellulose-bioconverting and xylose-fermenting yeast Pichia stipitis.</title>
        <authorList>
            <person name="Jeffries T.W."/>
            <person name="Grigoriev I.V."/>
            <person name="Grimwood J."/>
            <person name="Laplaza J.M."/>
            <person name="Aerts A."/>
            <person name="Salamov A."/>
            <person name="Schmutz J."/>
            <person name="Lindquist E."/>
            <person name="Dehal P."/>
            <person name="Shapiro H."/>
            <person name="Jin Y.S."/>
            <person name="Passoth V."/>
            <person name="Richardson P.M."/>
        </authorList>
    </citation>
    <scope>NUCLEOTIDE SEQUENCE [LARGE SCALE GENOMIC DNA]</scope>
    <source>
        <strain evidence="12">ATCC 58785 / CBS 6054 / NBRC 10063 / NRRL Y-11545</strain>
    </source>
</reference>
<dbReference type="PANTHER" id="PTHR31668:SF18">
    <property type="entry name" value="MALTOSE FERMENTATION REGULATORY PROTEIN MAL13-RELATED"/>
    <property type="match status" value="1"/>
</dbReference>
<evidence type="ECO:0000256" key="1">
    <source>
        <dbReference type="ARBA" id="ARBA00004123"/>
    </source>
</evidence>
<feature type="compositionally biased region" description="Polar residues" evidence="9">
    <location>
        <begin position="778"/>
        <end position="805"/>
    </location>
</feature>
<dbReference type="GO" id="GO:0000981">
    <property type="term" value="F:DNA-binding transcription factor activity, RNA polymerase II-specific"/>
    <property type="evidence" value="ECO:0007669"/>
    <property type="project" value="InterPro"/>
</dbReference>
<proteinExistence type="inferred from homology"/>
<evidence type="ECO:0000313" key="12">
    <source>
        <dbReference type="Proteomes" id="UP000002258"/>
    </source>
</evidence>
<feature type="compositionally biased region" description="Low complexity" evidence="9">
    <location>
        <begin position="942"/>
        <end position="959"/>
    </location>
</feature>
<dbReference type="Proteomes" id="UP000002258">
    <property type="component" value="Chromosome 2"/>
</dbReference>
<feature type="region of interest" description="Disordered" evidence="9">
    <location>
        <begin position="170"/>
        <end position="215"/>
    </location>
</feature>
<comment type="subcellular location">
    <subcellularLocation>
        <location evidence="1">Nucleus</location>
    </subcellularLocation>
</comment>
<evidence type="ECO:0000256" key="9">
    <source>
        <dbReference type="SAM" id="MobiDB-lite"/>
    </source>
</evidence>
<dbReference type="OrthoDB" id="2534600at2759"/>
<feature type="compositionally biased region" description="Low complexity" evidence="9">
    <location>
        <begin position="79"/>
        <end position="90"/>
    </location>
</feature>
<dbReference type="GeneID" id="4837455"/>
<feature type="compositionally biased region" description="Polar residues" evidence="9">
    <location>
        <begin position="170"/>
        <end position="202"/>
    </location>
</feature>
<feature type="region of interest" description="Disordered" evidence="9">
    <location>
        <begin position="930"/>
        <end position="975"/>
    </location>
</feature>
<feature type="domain" description="Zn(2)-C6 fungal-type" evidence="10">
    <location>
        <begin position="118"/>
        <end position="147"/>
    </location>
</feature>
<keyword evidence="8" id="KW-0539">Nucleus</keyword>
<comment type="similarity">
    <text evidence="2">Belongs to the MAL13 family.</text>
</comment>
<feature type="compositionally biased region" description="Polar residues" evidence="9">
    <location>
        <begin position="98"/>
        <end position="108"/>
    </location>
</feature>
<dbReference type="GO" id="GO:0005634">
    <property type="term" value="C:nucleus"/>
    <property type="evidence" value="ECO:0007669"/>
    <property type="project" value="UniProtKB-SubCell"/>
</dbReference>
<dbReference type="PROSITE" id="PS00463">
    <property type="entry name" value="ZN2_CY6_FUNGAL_1"/>
    <property type="match status" value="1"/>
</dbReference>
<dbReference type="RefSeq" id="XP_001382996.2">
    <property type="nucleotide sequence ID" value="XM_001382959.1"/>
</dbReference>
<sequence>MMFQNDSKFPNVPTTGNKHTLDTMSPFVHSHGFDNSSQANNHPFNPSLHNITANISRGSYSPEPPSSSGLDSSVPNLFSASSNTSGSSVSKPGVVTNKHVNPNAVPSTNKKRKSNVRACDACAIRKVKCEAQRPCSHCVSNNLNCTQLRERKKSGPKNLHRKTLDSINSLSEVIESNTGKPTTKRPSLSAQSSSNNITPIKESSNELEDDQLSSASNAPVHAISGAIPSSIPMGATESANATAEYKVTPYNLIENIAMIGDEPIVFELVKPLTVQSLAINYMKLIEFVATNYPNLQHLPNNPFHSELNLMEHHEDSVFLSKLLVVLTVNLITSEILIKLKKQKFRNFIKYPKKNLLFKNFKNYRNLLHFKCIEIFILIEKNSIVPSITPQTGTKAGNYQSLYPLNQYQVYYNLSLSCLHLCNYYHMLNLTNTLNTANSSDNNYGNEAQEHQKLINLRKSIAYFQLINIKASDSAVVVQLYELFEILYTFERYYMVYSSNNYNLNLVRNNDVVIQLDSKRFMKYHNENINNSFNSNFLFEMISSVSESNEMDSATISKIVKFSNFNIRLKDGNTMLSKYSSFSTKIRALRSSDEILEVIKNVFLFKLLITFPLDMEDSRVELKQITADLNYSLTRSNSDLFKLQVSNYQLLPHLLHLLKVLLQVKEEEVSNRMEDQITQATKIEDAQEQQVYVEFSDNLIKHFPFFNNINKLIRSEKLLNSWYLNLTENRTKLNEFKKMYDHKQTLERELIKSQGNIDVSINQLLEELDATKLMIHSSTSSIPNSNMVTTYPSPENHNVKPSSSGFNAEDQDEEDEEDDFFSINPTSRVQRTTPPLNQAKFVSMTSRASSSTSTSSSVSATDATSMSQNTDHVIIPQPMAPTPSAMHPAKHDETPGAMTMSASSYSLFNDFYGAGTSGSLTNLFQFNNTFLGSGGSPLPPPQNLQQQQQQQHNHLQQLQHPPQPLPPPPPTVYGSNLVAPSIREEEVKLTPVANLEHLLPIRDVSRELKDGEYDKSKAKGPARIDEKKPRYGSSRALNCSGEEKKKKKKKKKKKSERYRTPAH</sequence>
<feature type="compositionally biased region" description="Basic and acidic residues" evidence="9">
    <location>
        <begin position="1006"/>
        <end position="1028"/>
    </location>
</feature>
<accession>A3LP08</accession>
<feature type="compositionally biased region" description="Acidic residues" evidence="9">
    <location>
        <begin position="808"/>
        <end position="819"/>
    </location>
</feature>
<dbReference type="AlphaFoldDB" id="A3LP08"/>
<dbReference type="GO" id="GO:0003677">
    <property type="term" value="F:DNA binding"/>
    <property type="evidence" value="ECO:0007669"/>
    <property type="project" value="UniProtKB-KW"/>
</dbReference>
<feature type="region of interest" description="Disordered" evidence="9">
    <location>
        <begin position="1"/>
        <end position="112"/>
    </location>
</feature>
<dbReference type="InParanoid" id="A3LP08"/>
<dbReference type="OMA" id="YHNENIN"/>
<protein>
    <recommendedName>
        <fullName evidence="10">Zn(2)-C6 fungal-type domain-containing protein</fullName>
    </recommendedName>
</protein>
<feature type="region of interest" description="Disordered" evidence="9">
    <location>
        <begin position="778"/>
        <end position="863"/>
    </location>
</feature>
<keyword evidence="12" id="KW-1185">Reference proteome</keyword>
<evidence type="ECO:0000256" key="4">
    <source>
        <dbReference type="ARBA" id="ARBA00022833"/>
    </source>
</evidence>
<evidence type="ECO:0000256" key="3">
    <source>
        <dbReference type="ARBA" id="ARBA00022723"/>
    </source>
</evidence>
<dbReference type="InterPro" id="IPR036864">
    <property type="entry name" value="Zn2-C6_fun-type_DNA-bd_sf"/>
</dbReference>
<dbReference type="PANTHER" id="PTHR31668">
    <property type="entry name" value="GLUCOSE TRANSPORT TRANSCRIPTION REGULATOR RGT1-RELATED-RELATED"/>
    <property type="match status" value="1"/>
</dbReference>
<dbReference type="EMBL" id="CP000496">
    <property type="protein sequence ID" value="ABN64967.2"/>
    <property type="molecule type" value="Genomic_DNA"/>
</dbReference>
<evidence type="ECO:0000256" key="5">
    <source>
        <dbReference type="ARBA" id="ARBA00023015"/>
    </source>
</evidence>
<feature type="compositionally biased region" description="Polar residues" evidence="9">
    <location>
        <begin position="33"/>
        <end position="55"/>
    </location>
</feature>
<keyword evidence="7" id="KW-0804">Transcription</keyword>
<organism evidence="11 12">
    <name type="scientific">Scheffersomyces stipitis (strain ATCC 58785 / CBS 6054 / NBRC 10063 / NRRL Y-11545)</name>
    <name type="common">Yeast</name>
    <name type="synonym">Pichia stipitis</name>
    <dbReference type="NCBI Taxonomy" id="322104"/>
    <lineage>
        <taxon>Eukaryota</taxon>
        <taxon>Fungi</taxon>
        <taxon>Dikarya</taxon>
        <taxon>Ascomycota</taxon>
        <taxon>Saccharomycotina</taxon>
        <taxon>Pichiomycetes</taxon>
        <taxon>Debaryomycetaceae</taxon>
        <taxon>Scheffersomyces</taxon>
    </lineage>
</organism>
<feature type="compositionally biased region" description="Basic residues" evidence="9">
    <location>
        <begin position="1044"/>
        <end position="1062"/>
    </location>
</feature>
<evidence type="ECO:0000313" key="11">
    <source>
        <dbReference type="EMBL" id="ABN64967.2"/>
    </source>
</evidence>
<keyword evidence="4" id="KW-0862">Zinc</keyword>
<evidence type="ECO:0000256" key="2">
    <source>
        <dbReference type="ARBA" id="ARBA00009382"/>
    </source>
</evidence>
<evidence type="ECO:0000256" key="6">
    <source>
        <dbReference type="ARBA" id="ARBA00023125"/>
    </source>
</evidence>
<feature type="compositionally biased region" description="Polar residues" evidence="9">
    <location>
        <begin position="822"/>
        <end position="835"/>
    </location>
</feature>
<feature type="compositionally biased region" description="Polar residues" evidence="9">
    <location>
        <begin position="69"/>
        <end position="78"/>
    </location>
</feature>
<feature type="compositionally biased region" description="Low complexity" evidence="9">
    <location>
        <begin position="841"/>
        <end position="863"/>
    </location>
</feature>
<evidence type="ECO:0000259" key="10">
    <source>
        <dbReference type="PROSITE" id="PS50048"/>
    </source>
</evidence>
<keyword evidence="6" id="KW-0238">DNA-binding</keyword>
<feature type="compositionally biased region" description="Polar residues" evidence="9">
    <location>
        <begin position="1"/>
        <end position="18"/>
    </location>
</feature>
<keyword evidence="5" id="KW-0805">Transcription regulation</keyword>
<feature type="compositionally biased region" description="Pro residues" evidence="9">
    <location>
        <begin position="960"/>
        <end position="970"/>
    </location>
</feature>
<dbReference type="HOGENOM" id="CLU_010476_0_0_1"/>